<proteinExistence type="predicted"/>
<evidence type="ECO:0000313" key="4">
    <source>
        <dbReference type="Proteomes" id="UP000546126"/>
    </source>
</evidence>
<dbReference type="RefSeq" id="WP_175606073.1">
    <property type="nucleotide sequence ID" value="NZ_JABWGO010000018.1"/>
</dbReference>
<feature type="compositionally biased region" description="Low complexity" evidence="1">
    <location>
        <begin position="119"/>
        <end position="132"/>
    </location>
</feature>
<dbReference type="AlphaFoldDB" id="A0A7Y6IY87"/>
<dbReference type="EMBL" id="JABWGO010000018">
    <property type="protein sequence ID" value="NUW46616.1"/>
    <property type="molecule type" value="Genomic_DNA"/>
</dbReference>
<keyword evidence="2" id="KW-0812">Transmembrane</keyword>
<keyword evidence="2" id="KW-1133">Transmembrane helix</keyword>
<feature type="transmembrane region" description="Helical" evidence="2">
    <location>
        <begin position="43"/>
        <end position="62"/>
    </location>
</feature>
<sequence length="141" mass="14443">MPVGRALALVAGAALVLLTKVIVVVLVLLGAEGLKPEAQVSTATLFDLLKIALAVVALVMGYRRQKVAEAAQRVSERGEERETVKLHNDRFATAAGQLGHDSPAVRLAVIAAACRSSTSSASPSASRTCPRAGTVSALTGG</sequence>
<gene>
    <name evidence="3" type="ORF">HT134_41890</name>
</gene>
<evidence type="ECO:0000256" key="1">
    <source>
        <dbReference type="SAM" id="MobiDB-lite"/>
    </source>
</evidence>
<evidence type="ECO:0000256" key="2">
    <source>
        <dbReference type="SAM" id="Phobius"/>
    </source>
</evidence>
<name>A0A7Y6IY87_9ACTN</name>
<organism evidence="3 4">
    <name type="scientific">Nonomuraea rhodomycinica</name>
    <dbReference type="NCBI Taxonomy" id="1712872"/>
    <lineage>
        <taxon>Bacteria</taxon>
        <taxon>Bacillati</taxon>
        <taxon>Actinomycetota</taxon>
        <taxon>Actinomycetes</taxon>
        <taxon>Streptosporangiales</taxon>
        <taxon>Streptosporangiaceae</taxon>
        <taxon>Nonomuraea</taxon>
    </lineage>
</organism>
<protein>
    <submittedName>
        <fullName evidence="3">Uncharacterized protein</fullName>
    </submittedName>
</protein>
<evidence type="ECO:0000313" key="3">
    <source>
        <dbReference type="EMBL" id="NUW46616.1"/>
    </source>
</evidence>
<feature type="region of interest" description="Disordered" evidence="1">
    <location>
        <begin position="119"/>
        <end position="141"/>
    </location>
</feature>
<dbReference type="Proteomes" id="UP000546126">
    <property type="component" value="Unassembled WGS sequence"/>
</dbReference>
<comment type="caution">
    <text evidence="3">The sequence shown here is derived from an EMBL/GenBank/DDBJ whole genome shotgun (WGS) entry which is preliminary data.</text>
</comment>
<accession>A0A7Y6IY87</accession>
<reference evidence="3 4" key="1">
    <citation type="submission" date="2020-06" db="EMBL/GenBank/DDBJ databases">
        <authorList>
            <person name="Chanama M."/>
        </authorList>
    </citation>
    <scope>NUCLEOTIDE SEQUENCE [LARGE SCALE GENOMIC DNA]</scope>
    <source>
        <strain evidence="3 4">TBRC6557</strain>
    </source>
</reference>
<keyword evidence="4" id="KW-1185">Reference proteome</keyword>
<keyword evidence="2" id="KW-0472">Membrane</keyword>
<feature type="transmembrane region" description="Helical" evidence="2">
    <location>
        <begin position="7"/>
        <end position="31"/>
    </location>
</feature>